<comment type="cofactor">
    <cofactor evidence="1">
        <name>Zn(2+)</name>
        <dbReference type="ChEBI" id="CHEBI:29105"/>
    </cofactor>
</comment>
<dbReference type="GO" id="GO:0008270">
    <property type="term" value="F:zinc ion binding"/>
    <property type="evidence" value="ECO:0007669"/>
    <property type="project" value="InterPro"/>
</dbReference>
<feature type="domain" description="Peptidase M14" evidence="4">
    <location>
        <begin position="171"/>
        <end position="287"/>
    </location>
</feature>
<name>A0A3M7P427_BRAPC</name>
<evidence type="ECO:0000256" key="1">
    <source>
        <dbReference type="ARBA" id="ARBA00001947"/>
    </source>
</evidence>
<dbReference type="PROSITE" id="PS52035">
    <property type="entry name" value="PEPTIDASE_M14"/>
    <property type="match status" value="1"/>
</dbReference>
<proteinExistence type="inferred from homology"/>
<dbReference type="EMBL" id="REGN01013560">
    <property type="protein sequence ID" value="RMZ93773.1"/>
    <property type="molecule type" value="Genomic_DNA"/>
</dbReference>
<evidence type="ECO:0000256" key="3">
    <source>
        <dbReference type="PROSITE-ProRule" id="PRU01379"/>
    </source>
</evidence>
<evidence type="ECO:0000313" key="6">
    <source>
        <dbReference type="Proteomes" id="UP000276133"/>
    </source>
</evidence>
<sequence length="287" mass="33649">MNKEARAQNGESAEDSDSDLINEQLTGNIHKIAIVPPNFCGKPKKGHLIFDACFECGNLGRVDYISDLEYDLFIRPDTCNARFRIWFNFTVENVKQEQRVIFNIVNFSKSKSLYREGMSPLVKSTSRPKWQRIPAKNVFYYRCPEHKRNYVMSFVFCFDVEDDVYQFSYSFPYSYTKLQNYLQILDNRGLDYYERELLALSVQQRRLDLLTISDSELKQNMQKKRKLVIITARVHPGETPSSYVCQGLIEFLVSPHPIAKVLREHIIFKIIPMLNPDGVYLGNYRFF</sequence>
<dbReference type="SUPFAM" id="SSF53187">
    <property type="entry name" value="Zn-dependent exopeptidases"/>
    <property type="match status" value="1"/>
</dbReference>
<accession>A0A3M7P427</accession>
<dbReference type="PANTHER" id="PTHR12756:SF9">
    <property type="entry name" value="CYTOSOLIC CARBOXYPEPTIDASE 6"/>
    <property type="match status" value="1"/>
</dbReference>
<dbReference type="Proteomes" id="UP000276133">
    <property type="component" value="Unassembled WGS sequence"/>
</dbReference>
<dbReference type="Gene3D" id="3.40.630.10">
    <property type="entry name" value="Zn peptidases"/>
    <property type="match status" value="1"/>
</dbReference>
<comment type="caution">
    <text evidence="3">Lacks conserved residue(s) required for the propagation of feature annotation.</text>
</comment>
<dbReference type="InterPro" id="IPR040626">
    <property type="entry name" value="Pepdidase_M14_N"/>
</dbReference>
<keyword evidence="5" id="KW-0378">Hydrolase</keyword>
<keyword evidence="5" id="KW-0121">Carboxypeptidase</keyword>
<keyword evidence="5" id="KW-0645">Protease</keyword>
<protein>
    <submittedName>
        <fullName evidence="5">Cytosolic carboxypeptidase 6</fullName>
    </submittedName>
</protein>
<evidence type="ECO:0000259" key="4">
    <source>
        <dbReference type="PROSITE" id="PS52035"/>
    </source>
</evidence>
<comment type="similarity">
    <text evidence="2 3">Belongs to the peptidase M14 family.</text>
</comment>
<dbReference type="STRING" id="10195.A0A3M7P427"/>
<dbReference type="GO" id="GO:0004181">
    <property type="term" value="F:metallocarboxypeptidase activity"/>
    <property type="evidence" value="ECO:0007669"/>
    <property type="project" value="InterPro"/>
</dbReference>
<keyword evidence="6" id="KW-1185">Reference proteome</keyword>
<dbReference type="OrthoDB" id="10253041at2759"/>
<dbReference type="Pfam" id="PF00246">
    <property type="entry name" value="Peptidase_M14"/>
    <property type="match status" value="1"/>
</dbReference>
<dbReference type="Gene3D" id="2.60.40.3120">
    <property type="match status" value="1"/>
</dbReference>
<reference evidence="5 6" key="1">
    <citation type="journal article" date="2018" name="Sci. Rep.">
        <title>Genomic signatures of local adaptation to the degree of environmental predictability in rotifers.</title>
        <authorList>
            <person name="Franch-Gras L."/>
            <person name="Hahn C."/>
            <person name="Garcia-Roger E.M."/>
            <person name="Carmona M.J."/>
            <person name="Serra M."/>
            <person name="Gomez A."/>
        </authorList>
    </citation>
    <scope>NUCLEOTIDE SEQUENCE [LARGE SCALE GENOMIC DNA]</scope>
    <source>
        <strain evidence="5">HYR1</strain>
    </source>
</reference>
<dbReference type="PANTHER" id="PTHR12756">
    <property type="entry name" value="CYTOSOLIC CARBOXYPEPTIDASE"/>
    <property type="match status" value="1"/>
</dbReference>
<comment type="caution">
    <text evidence="5">The sequence shown here is derived from an EMBL/GenBank/DDBJ whole genome shotgun (WGS) entry which is preliminary data.</text>
</comment>
<evidence type="ECO:0000313" key="5">
    <source>
        <dbReference type="EMBL" id="RMZ93773.1"/>
    </source>
</evidence>
<dbReference type="Pfam" id="PF18027">
    <property type="entry name" value="Pepdidase_M14_N"/>
    <property type="match status" value="1"/>
</dbReference>
<gene>
    <name evidence="5" type="ORF">BpHYR1_044460</name>
</gene>
<organism evidence="5 6">
    <name type="scientific">Brachionus plicatilis</name>
    <name type="common">Marine rotifer</name>
    <name type="synonym">Brachionus muelleri</name>
    <dbReference type="NCBI Taxonomy" id="10195"/>
    <lineage>
        <taxon>Eukaryota</taxon>
        <taxon>Metazoa</taxon>
        <taxon>Spiralia</taxon>
        <taxon>Gnathifera</taxon>
        <taxon>Rotifera</taxon>
        <taxon>Eurotatoria</taxon>
        <taxon>Monogononta</taxon>
        <taxon>Pseudotrocha</taxon>
        <taxon>Ploima</taxon>
        <taxon>Brachionidae</taxon>
        <taxon>Brachionus</taxon>
    </lineage>
</organism>
<dbReference type="FunFam" id="2.60.40.3120:FF:000003">
    <property type="entry name" value="cytosolic carboxypeptidase 6 isoform X2"/>
    <property type="match status" value="1"/>
</dbReference>
<evidence type="ECO:0000256" key="2">
    <source>
        <dbReference type="ARBA" id="ARBA00005988"/>
    </source>
</evidence>
<dbReference type="GO" id="GO:0006508">
    <property type="term" value="P:proteolysis"/>
    <property type="evidence" value="ECO:0007669"/>
    <property type="project" value="InterPro"/>
</dbReference>
<dbReference type="InterPro" id="IPR050821">
    <property type="entry name" value="Cytosolic_carboxypeptidase"/>
</dbReference>
<dbReference type="AlphaFoldDB" id="A0A3M7P427"/>
<dbReference type="InterPro" id="IPR000834">
    <property type="entry name" value="Peptidase_M14"/>
</dbReference>